<dbReference type="STRING" id="346185.AAY42_01065"/>
<feature type="signal peptide" evidence="1">
    <location>
        <begin position="1"/>
        <end position="21"/>
    </location>
</feature>
<reference evidence="2 3" key="1">
    <citation type="submission" date="2015-04" db="EMBL/GenBank/DDBJ databases">
        <title>Complete genome of flavobacterium.</title>
        <authorList>
            <person name="Kwon Y.M."/>
            <person name="Kim S.-J."/>
        </authorList>
    </citation>
    <scope>NUCLEOTIDE SEQUENCE [LARGE SCALE GENOMIC DNA]</scope>
    <source>
        <strain evidence="2 3">DK169</strain>
    </source>
</reference>
<organism evidence="2 3">
    <name type="scientific">Flagellimonas eckloniae</name>
    <dbReference type="NCBI Taxonomy" id="346185"/>
    <lineage>
        <taxon>Bacteria</taxon>
        <taxon>Pseudomonadati</taxon>
        <taxon>Bacteroidota</taxon>
        <taxon>Flavobacteriia</taxon>
        <taxon>Flavobacteriales</taxon>
        <taxon>Flavobacteriaceae</taxon>
        <taxon>Flagellimonas</taxon>
    </lineage>
</organism>
<evidence type="ECO:0000313" key="3">
    <source>
        <dbReference type="Proteomes" id="UP000050827"/>
    </source>
</evidence>
<sequence length="136" mass="16033">MKICLTFCLVISVLSSSSVFAQKDNNANVNPKSTLFTSKEKDSMQVWFYNRATAMGLSNEIRDEYYNIILYHSYKMKGLEKKDKGYTPEEIRTKFEGLLQKQHKEIKAILDDEQYTFYLNTYEKLLKGVFERKGWK</sequence>
<gene>
    <name evidence="2" type="ORF">AAY42_01065</name>
</gene>
<proteinExistence type="predicted"/>
<dbReference type="EMBL" id="LCTZ01000002">
    <property type="protein sequence ID" value="KQC28650.1"/>
    <property type="molecule type" value="Genomic_DNA"/>
</dbReference>
<dbReference type="OrthoDB" id="1447971at2"/>
<feature type="chain" id="PRO_5006186413" evidence="1">
    <location>
        <begin position="22"/>
        <end position="136"/>
    </location>
</feature>
<dbReference type="AlphaFoldDB" id="A0A0Q0XC38"/>
<keyword evidence="1" id="KW-0732">Signal</keyword>
<accession>A0A0Q0XC38</accession>
<evidence type="ECO:0000256" key="1">
    <source>
        <dbReference type="SAM" id="SignalP"/>
    </source>
</evidence>
<dbReference type="Proteomes" id="UP000050827">
    <property type="component" value="Unassembled WGS sequence"/>
</dbReference>
<dbReference type="RefSeq" id="WP_055392166.1">
    <property type="nucleotide sequence ID" value="NZ_LCTZ01000002.1"/>
</dbReference>
<comment type="caution">
    <text evidence="2">The sequence shown here is derived from an EMBL/GenBank/DDBJ whole genome shotgun (WGS) entry which is preliminary data.</text>
</comment>
<protein>
    <submittedName>
        <fullName evidence="2">Uncharacterized protein</fullName>
    </submittedName>
</protein>
<name>A0A0Q0XC38_9FLAO</name>
<keyword evidence="3" id="KW-1185">Reference proteome</keyword>
<evidence type="ECO:0000313" key="2">
    <source>
        <dbReference type="EMBL" id="KQC28650.1"/>
    </source>
</evidence>